<accession>A0A183I1J6</accession>
<dbReference type="InterPro" id="IPR002014">
    <property type="entry name" value="VHS_dom"/>
</dbReference>
<dbReference type="SMART" id="SM00288">
    <property type="entry name" value="VHS"/>
    <property type="match status" value="1"/>
</dbReference>
<reference evidence="4" key="1">
    <citation type="submission" date="2016-06" db="UniProtKB">
        <authorList>
            <consortium name="WormBaseParasite"/>
        </authorList>
    </citation>
    <scope>IDENTIFICATION</scope>
</reference>
<dbReference type="PANTHER" id="PTHR46275:SF1">
    <property type="entry name" value="HEPATOCYTE GROWTH FACTOR-REGULATED TYROSINE KINASE SUBSTRATE"/>
    <property type="match status" value="1"/>
</dbReference>
<gene>
    <name evidence="2" type="ORF">OFLC_LOCUS13608</name>
</gene>
<dbReference type="STRING" id="387005.A0A183I1J6"/>
<protein>
    <submittedName>
        <fullName evidence="4">VHS domain-containing protein</fullName>
    </submittedName>
</protein>
<dbReference type="AlphaFoldDB" id="A0A183I1J6"/>
<evidence type="ECO:0000313" key="2">
    <source>
        <dbReference type="EMBL" id="VDP14197.1"/>
    </source>
</evidence>
<dbReference type="InterPro" id="IPR008942">
    <property type="entry name" value="ENTH_VHS"/>
</dbReference>
<dbReference type="GO" id="GO:0032456">
    <property type="term" value="P:endocytic recycling"/>
    <property type="evidence" value="ECO:0007669"/>
    <property type="project" value="TreeGrafter"/>
</dbReference>
<dbReference type="PROSITE" id="PS50179">
    <property type="entry name" value="VHS"/>
    <property type="match status" value="1"/>
</dbReference>
<dbReference type="Gene3D" id="1.25.40.90">
    <property type="match status" value="1"/>
</dbReference>
<evidence type="ECO:0000259" key="1">
    <source>
        <dbReference type="PROSITE" id="PS50179"/>
    </source>
</evidence>
<sequence length="199" mass="22558">MAKRFERQLVLQWDDKATDSTLIDPNWDAIIECVDFIRAGEVPIKAAAAAIRKRYHNENPHVAHHALLVLEACMKNCGVKFHAEIATRDFMEDLKNLSLDTTPDKVGISSSTACAVIFRLIEKYVKNKILELLQCWALAFKNKPEYKIVVDTHNLMKLAGFDFPHVAEADAMFIAESAPEWADGEECFRQEILCGSIFF</sequence>
<dbReference type="GO" id="GO:0031623">
    <property type="term" value="P:receptor internalization"/>
    <property type="evidence" value="ECO:0007669"/>
    <property type="project" value="TreeGrafter"/>
</dbReference>
<reference evidence="2 3" key="2">
    <citation type="submission" date="2018-11" db="EMBL/GenBank/DDBJ databases">
        <authorList>
            <consortium name="Pathogen Informatics"/>
        </authorList>
    </citation>
    <scope>NUCLEOTIDE SEQUENCE [LARGE SCALE GENOMIC DNA]</scope>
</reference>
<dbReference type="GO" id="GO:0005769">
    <property type="term" value="C:early endosome"/>
    <property type="evidence" value="ECO:0007669"/>
    <property type="project" value="TreeGrafter"/>
</dbReference>
<name>A0A183I1J6_9BILA</name>
<evidence type="ECO:0000313" key="4">
    <source>
        <dbReference type="WBParaSite" id="OFLC_0001360901-mRNA-1"/>
    </source>
</evidence>
<dbReference type="GO" id="GO:0043130">
    <property type="term" value="F:ubiquitin binding"/>
    <property type="evidence" value="ECO:0007669"/>
    <property type="project" value="InterPro"/>
</dbReference>
<dbReference type="SUPFAM" id="SSF48464">
    <property type="entry name" value="ENTH/VHS domain"/>
    <property type="match status" value="1"/>
</dbReference>
<dbReference type="EMBL" id="UZAJ01040290">
    <property type="protein sequence ID" value="VDP14197.1"/>
    <property type="molecule type" value="Genomic_DNA"/>
</dbReference>
<proteinExistence type="predicted"/>
<organism evidence="4">
    <name type="scientific">Onchocerca flexuosa</name>
    <dbReference type="NCBI Taxonomy" id="387005"/>
    <lineage>
        <taxon>Eukaryota</taxon>
        <taxon>Metazoa</taxon>
        <taxon>Ecdysozoa</taxon>
        <taxon>Nematoda</taxon>
        <taxon>Chromadorea</taxon>
        <taxon>Rhabditida</taxon>
        <taxon>Spirurina</taxon>
        <taxon>Spiruromorpha</taxon>
        <taxon>Filarioidea</taxon>
        <taxon>Onchocercidae</taxon>
        <taxon>Onchocerca</taxon>
    </lineage>
</organism>
<dbReference type="GO" id="GO:0035091">
    <property type="term" value="F:phosphatidylinositol binding"/>
    <property type="evidence" value="ECO:0007669"/>
    <property type="project" value="InterPro"/>
</dbReference>
<feature type="domain" description="VHS" evidence="1">
    <location>
        <begin position="17"/>
        <end position="164"/>
    </location>
</feature>
<evidence type="ECO:0000313" key="3">
    <source>
        <dbReference type="Proteomes" id="UP000267606"/>
    </source>
</evidence>
<dbReference type="WBParaSite" id="OFLC_0001360901-mRNA-1">
    <property type="protein sequence ID" value="OFLC_0001360901-mRNA-1"/>
    <property type="gene ID" value="OFLC_0001360901"/>
</dbReference>
<keyword evidence="3" id="KW-1185">Reference proteome</keyword>
<dbReference type="InterPro" id="IPR017073">
    <property type="entry name" value="HGS/VPS27"/>
</dbReference>
<dbReference type="Pfam" id="PF00790">
    <property type="entry name" value="VHS"/>
    <property type="match status" value="1"/>
</dbReference>
<dbReference type="PANTHER" id="PTHR46275">
    <property type="entry name" value="HEPATOCYTE GROWTH FACTOR-REGULATED TYROSINE KINASE SUBSTRATE"/>
    <property type="match status" value="1"/>
</dbReference>
<dbReference type="Proteomes" id="UP000267606">
    <property type="component" value="Unassembled WGS sequence"/>
</dbReference>